<gene>
    <name evidence="2" type="ORF">F2P45_28275</name>
</gene>
<evidence type="ECO:0000313" key="3">
    <source>
        <dbReference type="Proteomes" id="UP000609726"/>
    </source>
</evidence>
<dbReference type="SUPFAM" id="SSF58104">
    <property type="entry name" value="Methyl-accepting chemotaxis protein (MCP) signaling domain"/>
    <property type="match status" value="1"/>
</dbReference>
<evidence type="ECO:0000313" key="2">
    <source>
        <dbReference type="EMBL" id="NHZ92875.1"/>
    </source>
</evidence>
<protein>
    <recommendedName>
        <fullName evidence="4">Methyl-accepting chemotaxis protein</fullName>
    </recommendedName>
</protein>
<dbReference type="EMBL" id="WHJH01000055">
    <property type="protein sequence ID" value="NHZ92875.1"/>
    <property type="molecule type" value="Genomic_DNA"/>
</dbReference>
<sequence>MADFHIGQGHQGIGRCLDRQGSAPREQSAGINQVNDAVTQMGEVTQQNAALVEEAAGEADRQP</sequence>
<evidence type="ECO:0000256" key="1">
    <source>
        <dbReference type="SAM" id="MobiDB-lite"/>
    </source>
</evidence>
<proteinExistence type="predicted"/>
<keyword evidence="3" id="KW-1185">Reference proteome</keyword>
<accession>A0ABX0P0Z1</accession>
<reference evidence="2 3" key="1">
    <citation type="submission" date="2019-10" db="EMBL/GenBank/DDBJ databases">
        <title>Taxonomy of Antarctic Massilia spp.: description of Massilia rubra sp. nov., Massilia aquatica sp. nov., Massilia mucilaginosa sp. nov., Massilia frigida sp. nov. isolated from streams, lakes and regoliths.</title>
        <authorList>
            <person name="Holochova P."/>
            <person name="Sedlacek I."/>
            <person name="Kralova S."/>
            <person name="Maslanova I."/>
            <person name="Busse H.-J."/>
            <person name="Stankova E."/>
            <person name="Vrbovska V."/>
            <person name="Kovarovic V."/>
            <person name="Bartak M."/>
            <person name="Svec P."/>
            <person name="Pantucek R."/>
        </authorList>
    </citation>
    <scope>NUCLEOTIDE SEQUENCE [LARGE SCALE GENOMIC DNA]</scope>
    <source>
        <strain evidence="2 3">CCM 8733</strain>
    </source>
</reference>
<comment type="caution">
    <text evidence="2">The sequence shown here is derived from an EMBL/GenBank/DDBJ whole genome shotgun (WGS) entry which is preliminary data.</text>
</comment>
<feature type="region of interest" description="Disordered" evidence="1">
    <location>
        <begin position="1"/>
        <end position="28"/>
    </location>
</feature>
<evidence type="ECO:0008006" key="4">
    <source>
        <dbReference type="Google" id="ProtNLM"/>
    </source>
</evidence>
<name>A0ABX0P0Z1_9BURK</name>
<dbReference type="Proteomes" id="UP000609726">
    <property type="component" value="Unassembled WGS sequence"/>
</dbReference>
<organism evidence="2 3">
    <name type="scientific">Massilia mucilaginosa</name>
    <dbReference type="NCBI Taxonomy" id="2609282"/>
    <lineage>
        <taxon>Bacteria</taxon>
        <taxon>Pseudomonadati</taxon>
        <taxon>Pseudomonadota</taxon>
        <taxon>Betaproteobacteria</taxon>
        <taxon>Burkholderiales</taxon>
        <taxon>Oxalobacteraceae</taxon>
        <taxon>Telluria group</taxon>
        <taxon>Massilia</taxon>
    </lineage>
</organism>